<dbReference type="GO" id="GO:0005634">
    <property type="term" value="C:nucleus"/>
    <property type="evidence" value="ECO:0007669"/>
    <property type="project" value="UniProtKB-SubCell"/>
</dbReference>
<evidence type="ECO:0000259" key="6">
    <source>
        <dbReference type="Pfam" id="PF14215"/>
    </source>
</evidence>
<evidence type="ECO:0000256" key="5">
    <source>
        <dbReference type="SAM" id="MobiDB-lite"/>
    </source>
</evidence>
<reference evidence="7 8" key="1">
    <citation type="submission" date="2019-12" db="EMBL/GenBank/DDBJ databases">
        <authorList>
            <person name="Scholz U."/>
            <person name="Mascher M."/>
            <person name="Fiebig A."/>
        </authorList>
    </citation>
    <scope>NUCLEOTIDE SEQUENCE</scope>
</reference>
<feature type="compositionally biased region" description="Basic residues" evidence="5">
    <location>
        <begin position="75"/>
        <end position="88"/>
    </location>
</feature>
<accession>A0A7I8IIQ3</accession>
<dbReference type="EMBL" id="LR743590">
    <property type="protein sequence ID" value="CAA2617532.1"/>
    <property type="molecule type" value="Genomic_DNA"/>
</dbReference>
<dbReference type="GO" id="GO:0000976">
    <property type="term" value="F:transcription cis-regulatory region binding"/>
    <property type="evidence" value="ECO:0007669"/>
    <property type="project" value="TreeGrafter"/>
</dbReference>
<feature type="compositionally biased region" description="Basic and acidic residues" evidence="5">
    <location>
        <begin position="294"/>
        <end position="303"/>
    </location>
</feature>
<evidence type="ECO:0000313" key="7">
    <source>
        <dbReference type="EMBL" id="CAA2617532.1"/>
    </source>
</evidence>
<keyword evidence="3 4" id="KW-0539">Nucleus</keyword>
<sequence length="388" mass="41290">MMEAFMGSSDLWGAYSSSAAVQPSSDDDGSSVLAWGDGYYKGSGGEEEKRKLPAASTAGPPSRSTGRGSPGAQLPHRRRTRRRRRRRRRGSHRHEWFFLVSMTQSFFNGADLPGHVFITGAAAWLAGASRRVRQALTFGIQTIVCAPVAGGVVEFGSTDLIYQNPNIMDKVRFLFNHGGGGAATTTTTTTTTTTSWMHDPSTVTADHGDSDPSALWISEPAGGDGKDAAFPFPAPLPKELRFSDELCNLPSGELLNFADEKKTQRAAAAAAAPVSFSSAVLLPSGDSDDEDLEASIREAESRPAARSRCGGGAPPEEARAQTGQRQGGAPQSCRSRASTREKLNQRFYPPSGGPQRVQGTRPPCSETPSPTSTSSDRSCRRSNPTPSP</sequence>
<dbReference type="Pfam" id="PF14215">
    <property type="entry name" value="bHLH-MYC_N"/>
    <property type="match status" value="1"/>
</dbReference>
<evidence type="ECO:0000256" key="1">
    <source>
        <dbReference type="ARBA" id="ARBA00023015"/>
    </source>
</evidence>
<evidence type="ECO:0000256" key="2">
    <source>
        <dbReference type="ARBA" id="ARBA00023163"/>
    </source>
</evidence>
<dbReference type="InterPro" id="IPR025610">
    <property type="entry name" value="MYC/MYB_N"/>
</dbReference>
<gene>
    <name evidence="7" type="ORF">SI7747_03003697</name>
</gene>
<dbReference type="PANTHER" id="PTHR11514">
    <property type="entry name" value="MYC"/>
    <property type="match status" value="1"/>
</dbReference>
<feature type="region of interest" description="Disordered" evidence="5">
    <location>
        <begin position="43"/>
        <end position="88"/>
    </location>
</feature>
<protein>
    <recommendedName>
        <fullName evidence="4">Transcription factor</fullName>
        <shortName evidence="4">bHLH transcription factor</shortName>
    </recommendedName>
    <alternativeName>
        <fullName evidence="4">Basic helix-loop-helix protein</fullName>
    </alternativeName>
</protein>
<dbReference type="EMBL" id="CACRZD030000003">
    <property type="protein sequence ID" value="CAA6657229.1"/>
    <property type="molecule type" value="Genomic_DNA"/>
</dbReference>
<keyword evidence="1 4" id="KW-0805">Transcription regulation</keyword>
<dbReference type="Proteomes" id="UP001189122">
    <property type="component" value="Unassembled WGS sequence"/>
</dbReference>
<proteinExistence type="predicted"/>
<dbReference type="GO" id="GO:0003700">
    <property type="term" value="F:DNA-binding transcription factor activity"/>
    <property type="evidence" value="ECO:0007669"/>
    <property type="project" value="InterPro"/>
</dbReference>
<evidence type="ECO:0000256" key="4">
    <source>
        <dbReference type="RuleBase" id="RU369104"/>
    </source>
</evidence>
<keyword evidence="8" id="KW-1185">Reference proteome</keyword>
<feature type="region of interest" description="Disordered" evidence="5">
    <location>
        <begin position="280"/>
        <end position="388"/>
    </location>
</feature>
<dbReference type="InterPro" id="IPR045084">
    <property type="entry name" value="AIB/MYC-like"/>
</dbReference>
<dbReference type="PANTHER" id="PTHR11514:SF43">
    <property type="entry name" value="TRANSCRIPTION FACTOR MYC2"/>
    <property type="match status" value="1"/>
</dbReference>
<comment type="subcellular location">
    <subcellularLocation>
        <location evidence="4">Nucleus</location>
    </subcellularLocation>
</comment>
<organism evidence="7">
    <name type="scientific">Spirodela intermedia</name>
    <name type="common">Intermediate duckweed</name>
    <dbReference type="NCBI Taxonomy" id="51605"/>
    <lineage>
        <taxon>Eukaryota</taxon>
        <taxon>Viridiplantae</taxon>
        <taxon>Streptophyta</taxon>
        <taxon>Embryophyta</taxon>
        <taxon>Tracheophyta</taxon>
        <taxon>Spermatophyta</taxon>
        <taxon>Magnoliopsida</taxon>
        <taxon>Liliopsida</taxon>
        <taxon>Araceae</taxon>
        <taxon>Lemnoideae</taxon>
        <taxon>Spirodela</taxon>
    </lineage>
</organism>
<evidence type="ECO:0000313" key="8">
    <source>
        <dbReference type="Proteomes" id="UP001189122"/>
    </source>
</evidence>
<feature type="compositionally biased region" description="Low complexity" evidence="5">
    <location>
        <begin position="360"/>
        <end position="376"/>
    </location>
</feature>
<feature type="domain" description="Transcription factor MYC/MYB N-terminal" evidence="6">
    <location>
        <begin position="22"/>
        <end position="175"/>
    </location>
</feature>
<evidence type="ECO:0000256" key="3">
    <source>
        <dbReference type="ARBA" id="ARBA00023242"/>
    </source>
</evidence>
<name>A0A7I8IIQ3_SPIIN</name>
<keyword evidence="2 4" id="KW-0804">Transcription</keyword>
<dbReference type="AlphaFoldDB" id="A0A7I8IIQ3"/>